<dbReference type="EMBL" id="SMDG01000019">
    <property type="protein sequence ID" value="TCW49399.1"/>
    <property type="molecule type" value="Genomic_DNA"/>
</dbReference>
<dbReference type="CDD" id="cd01949">
    <property type="entry name" value="GGDEF"/>
    <property type="match status" value="1"/>
</dbReference>
<dbReference type="RefSeq" id="WP_131934593.1">
    <property type="nucleotide sequence ID" value="NZ_SMDF01000019.1"/>
</dbReference>
<keyword evidence="1" id="KW-1133">Transmembrane helix</keyword>
<evidence type="ECO:0000259" key="3">
    <source>
        <dbReference type="PROSITE" id="PS50883"/>
    </source>
</evidence>
<dbReference type="Pfam" id="PF13426">
    <property type="entry name" value="PAS_9"/>
    <property type="match status" value="1"/>
</dbReference>
<feature type="domain" description="EAL" evidence="3">
    <location>
        <begin position="653"/>
        <end position="907"/>
    </location>
</feature>
<keyword evidence="1" id="KW-0472">Membrane</keyword>
<dbReference type="PROSITE" id="PS50883">
    <property type="entry name" value="EAL"/>
    <property type="match status" value="1"/>
</dbReference>
<dbReference type="PANTHER" id="PTHR44757:SF2">
    <property type="entry name" value="BIOFILM ARCHITECTURE MAINTENANCE PROTEIN MBAA"/>
    <property type="match status" value="1"/>
</dbReference>
<sequence length="922" mass="105477">MRKHSHVQFYVLILALLAYLSFCFIFLFVFPNQYFVSDFNIRLSSLVVETIVLISLLYSIVSRKVKLGVFWACITIAIGCFLIGNFISAFQVLNIELPIQNFNISDVFLLFFLFFFLFAFFYKIMMECNKWEKAYLICDLCIVVTAIFTLEWYLFNKPSANILFLSIGDVFLSFIFPIIDLLLLLLGVSLIFRPAIFNAKSKLFIFILVLTGLSITDYLYFYLQDDLSHRSLILLRCLYRVFLLFIAIAATIPRSASSRRNYFIINPTFGKKLLVIFPYLAVAILIGFTLKEQTASSTLITGNCIAFVFVLIRHTIVRMQNKDLTETLKVFNNQLEQKVSQRTADLIKKSNDLVKNQERFKSLYEYHPDPILTMDSNGTVLNINQSGSMLLGKDSAALIGKECFSIFLDEDKPELEAALKKGKRCSSSSLQLRVKHNNEKDIHFWYVTIVPIMIEGQTFGNYVMVKDITRMKQQQEEINYLAFHDTVTEIGNRIFFQQELDKSIERVQKTQDKFGLLYIDLNRFKTINDTLGHAIGDKVLKEVAKRFRTCLSPTIPLARIGGDEFAIIVHNKTEQQLLDLCEILFRITEEPFVINQHSFYLSLSIGIALYPFGGTNATTLLQHADIAMYSAKEKGSNAVCIYDETLSQKITRRLELEQDLPNAIENNELFLLYQPQVDSKAGKVIGAEALIRWQHPELGLISPFEFIPIAEETSQIISIGKWTLQQVCLQLKEWHSAGYTNLKMGINLSAIEFEQKDFVQTIISTIEEIGVPANLIDLELTERIAMVDEKETLSKLKALKSYGVHLSIDDFGTGYSSLAYLPLYPIDTLKIPREFVNRIGTSNDGDEIIQTIISLAHTLNMKVIAEGVETKEQLTVLQRNSCYLIQGYYYSKPINEDEFISFLTNSPKELSFLKRVKGVDQR</sequence>
<dbReference type="CDD" id="cd01948">
    <property type="entry name" value="EAL"/>
    <property type="match status" value="1"/>
</dbReference>
<dbReference type="AlphaFoldDB" id="A0A4R4B5L4"/>
<evidence type="ECO:0000313" key="5">
    <source>
        <dbReference type="EMBL" id="TCW49399.1"/>
    </source>
</evidence>
<dbReference type="FunFam" id="3.20.20.450:FF:000001">
    <property type="entry name" value="Cyclic di-GMP phosphodiesterase yahA"/>
    <property type="match status" value="1"/>
</dbReference>
<reference evidence="5 6" key="1">
    <citation type="submission" date="2019-03" db="EMBL/GenBank/DDBJ databases">
        <title>Above-ground endophytic microbial communities from plants in different locations in the United States.</title>
        <authorList>
            <person name="Frank C."/>
        </authorList>
    </citation>
    <scope>NUCLEOTIDE SEQUENCE [LARGE SCALE GENOMIC DNA]</scope>
    <source>
        <strain evidence="5 6">LP_2_YM</strain>
    </source>
</reference>
<dbReference type="Proteomes" id="UP000295285">
    <property type="component" value="Unassembled WGS sequence"/>
</dbReference>
<dbReference type="InterPro" id="IPR043128">
    <property type="entry name" value="Rev_trsase/Diguanyl_cyclase"/>
</dbReference>
<dbReference type="SMART" id="SM00091">
    <property type="entry name" value="PAS"/>
    <property type="match status" value="1"/>
</dbReference>
<dbReference type="CDD" id="cd00130">
    <property type="entry name" value="PAS"/>
    <property type="match status" value="1"/>
</dbReference>
<dbReference type="NCBIfam" id="TIGR00229">
    <property type="entry name" value="sensory_box"/>
    <property type="match status" value="1"/>
</dbReference>
<dbReference type="SUPFAM" id="SSF55073">
    <property type="entry name" value="Nucleotide cyclase"/>
    <property type="match status" value="1"/>
</dbReference>
<organism evidence="5 6">
    <name type="scientific">Bacillus thuringiensis</name>
    <dbReference type="NCBI Taxonomy" id="1428"/>
    <lineage>
        <taxon>Bacteria</taxon>
        <taxon>Bacillati</taxon>
        <taxon>Bacillota</taxon>
        <taxon>Bacilli</taxon>
        <taxon>Bacillales</taxon>
        <taxon>Bacillaceae</taxon>
        <taxon>Bacillus</taxon>
        <taxon>Bacillus cereus group</taxon>
    </lineage>
</organism>
<dbReference type="InterPro" id="IPR001633">
    <property type="entry name" value="EAL_dom"/>
</dbReference>
<feature type="domain" description="PAS" evidence="2">
    <location>
        <begin position="356"/>
        <end position="421"/>
    </location>
</feature>
<proteinExistence type="predicted"/>
<dbReference type="InterPro" id="IPR000014">
    <property type="entry name" value="PAS"/>
</dbReference>
<dbReference type="PROSITE" id="PS50887">
    <property type="entry name" value="GGDEF"/>
    <property type="match status" value="1"/>
</dbReference>
<dbReference type="PANTHER" id="PTHR44757">
    <property type="entry name" value="DIGUANYLATE CYCLASE DGCP"/>
    <property type="match status" value="1"/>
</dbReference>
<feature type="transmembrane region" description="Helical" evidence="1">
    <location>
        <begin position="134"/>
        <end position="155"/>
    </location>
</feature>
<accession>A0A4R4B5L4</accession>
<dbReference type="SUPFAM" id="SSF55785">
    <property type="entry name" value="PYP-like sensor domain (PAS domain)"/>
    <property type="match status" value="1"/>
</dbReference>
<feature type="transmembrane region" description="Helical" evidence="1">
    <location>
        <begin position="7"/>
        <end position="29"/>
    </location>
</feature>
<dbReference type="Gene3D" id="3.30.450.20">
    <property type="entry name" value="PAS domain"/>
    <property type="match status" value="1"/>
</dbReference>
<dbReference type="InterPro" id="IPR035965">
    <property type="entry name" value="PAS-like_dom_sf"/>
</dbReference>
<feature type="transmembrane region" description="Helical" evidence="1">
    <location>
        <begin position="68"/>
        <end position="90"/>
    </location>
</feature>
<dbReference type="SUPFAM" id="SSF141868">
    <property type="entry name" value="EAL domain-like"/>
    <property type="match status" value="1"/>
</dbReference>
<dbReference type="Pfam" id="PF00563">
    <property type="entry name" value="EAL"/>
    <property type="match status" value="1"/>
</dbReference>
<dbReference type="Pfam" id="PF00990">
    <property type="entry name" value="GGDEF"/>
    <property type="match status" value="1"/>
</dbReference>
<name>A0A4R4B5L4_BACTU</name>
<evidence type="ECO:0000259" key="4">
    <source>
        <dbReference type="PROSITE" id="PS50887"/>
    </source>
</evidence>
<feature type="transmembrane region" description="Helical" evidence="1">
    <location>
        <begin position="102"/>
        <end position="122"/>
    </location>
</feature>
<feature type="transmembrane region" description="Helical" evidence="1">
    <location>
        <begin position="203"/>
        <end position="221"/>
    </location>
</feature>
<feature type="transmembrane region" description="Helical" evidence="1">
    <location>
        <begin position="233"/>
        <end position="252"/>
    </location>
</feature>
<dbReference type="PROSITE" id="PS50112">
    <property type="entry name" value="PAS"/>
    <property type="match status" value="1"/>
</dbReference>
<comment type="caution">
    <text evidence="5">The sequence shown here is derived from an EMBL/GenBank/DDBJ whole genome shotgun (WGS) entry which is preliminary data.</text>
</comment>
<dbReference type="SMART" id="SM00052">
    <property type="entry name" value="EAL"/>
    <property type="match status" value="1"/>
</dbReference>
<dbReference type="NCBIfam" id="TIGR00254">
    <property type="entry name" value="GGDEF"/>
    <property type="match status" value="1"/>
</dbReference>
<protein>
    <submittedName>
        <fullName evidence="5">Diguanylate cyclase/phosphodiesterase with PAS/PAC sensor(S)</fullName>
    </submittedName>
</protein>
<feature type="transmembrane region" description="Helical" evidence="1">
    <location>
        <begin position="41"/>
        <end position="61"/>
    </location>
</feature>
<evidence type="ECO:0000313" key="6">
    <source>
        <dbReference type="Proteomes" id="UP000295285"/>
    </source>
</evidence>
<feature type="transmembrane region" description="Helical" evidence="1">
    <location>
        <begin position="296"/>
        <end position="312"/>
    </location>
</feature>
<feature type="domain" description="GGDEF" evidence="4">
    <location>
        <begin position="512"/>
        <end position="644"/>
    </location>
</feature>
<feature type="transmembrane region" description="Helical" evidence="1">
    <location>
        <begin position="273"/>
        <end position="290"/>
    </location>
</feature>
<feature type="transmembrane region" description="Helical" evidence="1">
    <location>
        <begin position="170"/>
        <end position="191"/>
    </location>
</feature>
<evidence type="ECO:0000256" key="1">
    <source>
        <dbReference type="SAM" id="Phobius"/>
    </source>
</evidence>
<gene>
    <name evidence="5" type="ORF">EC910_11929</name>
</gene>
<dbReference type="InterPro" id="IPR000160">
    <property type="entry name" value="GGDEF_dom"/>
</dbReference>
<keyword evidence="1" id="KW-0812">Transmembrane</keyword>
<dbReference type="InterPro" id="IPR029787">
    <property type="entry name" value="Nucleotide_cyclase"/>
</dbReference>
<evidence type="ECO:0000259" key="2">
    <source>
        <dbReference type="PROSITE" id="PS50112"/>
    </source>
</evidence>
<dbReference type="InterPro" id="IPR035919">
    <property type="entry name" value="EAL_sf"/>
</dbReference>
<dbReference type="SMART" id="SM00267">
    <property type="entry name" value="GGDEF"/>
    <property type="match status" value="1"/>
</dbReference>
<dbReference type="Gene3D" id="3.30.70.270">
    <property type="match status" value="1"/>
</dbReference>
<dbReference type="InterPro" id="IPR052155">
    <property type="entry name" value="Biofilm_reg_signaling"/>
</dbReference>
<dbReference type="Gene3D" id="3.20.20.450">
    <property type="entry name" value="EAL domain"/>
    <property type="match status" value="1"/>
</dbReference>